<comment type="caution">
    <text evidence="2">The sequence shown here is derived from an EMBL/GenBank/DDBJ whole genome shotgun (WGS) entry which is preliminary data.</text>
</comment>
<dbReference type="InterPro" id="IPR011250">
    <property type="entry name" value="OMP/PagP_B-barrel"/>
</dbReference>
<keyword evidence="1" id="KW-0732">Signal</keyword>
<dbReference type="EMBL" id="QEWP01000031">
    <property type="protein sequence ID" value="PWD97604.1"/>
    <property type="molecule type" value="Genomic_DNA"/>
</dbReference>
<dbReference type="Gene3D" id="2.40.160.20">
    <property type="match status" value="1"/>
</dbReference>
<name>A0A2U2B3I1_9BACT</name>
<gene>
    <name evidence="2" type="ORF">DDZ16_19890</name>
</gene>
<reference evidence="2 3" key="1">
    <citation type="submission" date="2018-05" db="EMBL/GenBank/DDBJ databases">
        <title>Marinilabilia rubrum sp. nov., isolated from saltern sediment.</title>
        <authorList>
            <person name="Zhang R."/>
        </authorList>
    </citation>
    <scope>NUCLEOTIDE SEQUENCE [LARGE SCALE GENOMIC DNA]</scope>
    <source>
        <strain evidence="2 3">WTE16</strain>
    </source>
</reference>
<evidence type="ECO:0000313" key="3">
    <source>
        <dbReference type="Proteomes" id="UP000244956"/>
    </source>
</evidence>
<feature type="signal peptide" evidence="1">
    <location>
        <begin position="1"/>
        <end position="23"/>
    </location>
</feature>
<dbReference type="Proteomes" id="UP000244956">
    <property type="component" value="Unassembled WGS sequence"/>
</dbReference>
<dbReference type="RefSeq" id="WP_109266235.1">
    <property type="nucleotide sequence ID" value="NZ_QEWP01000031.1"/>
</dbReference>
<sequence>MKKFEVRLLIAILISGYTCLLNAQTKKDYLDFSVITPENYNQEEKKYPLIVCYKGHISDSLFIKYSTDKQLIILLFDTTQNLTSNPEYQKEIILKIKNDYSVSRDKIYLLGVNQNIEKTIKTKNELDYYFGATVYITNNPDTYTYFTERVKQYNNVKHFYVTEINSVALDSAHQLFLQNRLWEIDIHRISEDAKTFNKPIEENNWQISLSYGQWGFNNSAKSNDKTILDFPKNMGSWNLSFARYFSESISVNANVGIQIKKLEPDQPDFFTVLNGGDIDIEGAGLTFIPLSIGMDYFFMKQRFRPFLGVGIGSVSAKTKLIEASGNMNDGINKDELEFSSKAPFVELSSGFVYRTGENVQLGLNCDYVHSKDFDENIGGYKSFTGLKISAVFSIVF</sequence>
<keyword evidence="3" id="KW-1185">Reference proteome</keyword>
<evidence type="ECO:0008006" key="4">
    <source>
        <dbReference type="Google" id="ProtNLM"/>
    </source>
</evidence>
<dbReference type="SUPFAM" id="SSF56925">
    <property type="entry name" value="OMPA-like"/>
    <property type="match status" value="1"/>
</dbReference>
<organism evidence="2 3">
    <name type="scientific">Marinilabilia rubra</name>
    <dbReference type="NCBI Taxonomy" id="2162893"/>
    <lineage>
        <taxon>Bacteria</taxon>
        <taxon>Pseudomonadati</taxon>
        <taxon>Bacteroidota</taxon>
        <taxon>Bacteroidia</taxon>
        <taxon>Marinilabiliales</taxon>
        <taxon>Marinilabiliaceae</taxon>
        <taxon>Marinilabilia</taxon>
    </lineage>
</organism>
<feature type="chain" id="PRO_5015403152" description="Outer membrane protein beta-barrel domain-containing protein" evidence="1">
    <location>
        <begin position="24"/>
        <end position="396"/>
    </location>
</feature>
<protein>
    <recommendedName>
        <fullName evidence="4">Outer membrane protein beta-barrel domain-containing protein</fullName>
    </recommendedName>
</protein>
<proteinExistence type="predicted"/>
<accession>A0A2U2B3I1</accession>
<dbReference type="OrthoDB" id="699118at2"/>
<evidence type="ECO:0000313" key="2">
    <source>
        <dbReference type="EMBL" id="PWD97604.1"/>
    </source>
</evidence>
<dbReference type="AlphaFoldDB" id="A0A2U2B3I1"/>
<evidence type="ECO:0000256" key="1">
    <source>
        <dbReference type="SAM" id="SignalP"/>
    </source>
</evidence>